<reference evidence="14" key="1">
    <citation type="journal article" date="2014" name="Nature">
        <title>Elephant shark genome provides unique insights into gnathostome evolution.</title>
        <authorList>
            <consortium name="International Elephant Shark Genome Sequencing Consortium"/>
            <person name="Venkatesh B."/>
            <person name="Lee A.P."/>
            <person name="Ravi V."/>
            <person name="Maurya A.K."/>
            <person name="Lian M.M."/>
            <person name="Swann J.B."/>
            <person name="Ohta Y."/>
            <person name="Flajnik M.F."/>
            <person name="Sutoh Y."/>
            <person name="Kasahara M."/>
            <person name="Hoon S."/>
            <person name="Gangu V."/>
            <person name="Roy S.W."/>
            <person name="Irimia M."/>
            <person name="Korzh V."/>
            <person name="Kondrychyn I."/>
            <person name="Lim Z.W."/>
            <person name="Tay B.H."/>
            <person name="Tohari S."/>
            <person name="Kong K.W."/>
            <person name="Ho S."/>
            <person name="Lorente-Galdos B."/>
            <person name="Quilez J."/>
            <person name="Marques-Bonet T."/>
            <person name="Raney B.J."/>
            <person name="Ingham P.W."/>
            <person name="Tay A."/>
            <person name="Hillier L.W."/>
            <person name="Minx P."/>
            <person name="Boehm T."/>
            <person name="Wilson R.K."/>
            <person name="Brenner S."/>
            <person name="Warren W.C."/>
        </authorList>
    </citation>
    <scope>NUCLEOTIDE SEQUENCE</scope>
    <source>
        <tissue evidence="14">Heart</tissue>
    </source>
</reference>
<dbReference type="Pfam" id="PF00595">
    <property type="entry name" value="PDZ"/>
    <property type="match status" value="1"/>
</dbReference>
<evidence type="ECO:0000259" key="13">
    <source>
        <dbReference type="PROSITE" id="PS50106"/>
    </source>
</evidence>
<dbReference type="GO" id="GO:0030175">
    <property type="term" value="C:filopodium"/>
    <property type="evidence" value="ECO:0007669"/>
    <property type="project" value="UniProtKB-SubCell"/>
</dbReference>
<dbReference type="InterPro" id="IPR036034">
    <property type="entry name" value="PDZ_sf"/>
</dbReference>
<evidence type="ECO:0000256" key="7">
    <source>
        <dbReference type="ARBA" id="ARBA00022687"/>
    </source>
</evidence>
<evidence type="ECO:0000256" key="2">
    <source>
        <dbReference type="ARBA" id="ARBA00004184"/>
    </source>
</evidence>
<evidence type="ECO:0000256" key="1">
    <source>
        <dbReference type="ARBA" id="ARBA00004105"/>
    </source>
</evidence>
<dbReference type="GO" id="GO:0016324">
    <property type="term" value="C:apical plasma membrane"/>
    <property type="evidence" value="ECO:0007669"/>
    <property type="project" value="TreeGrafter"/>
</dbReference>
<dbReference type="KEGG" id="cmk:103175745"/>
<evidence type="ECO:0000256" key="9">
    <source>
        <dbReference type="ARBA" id="ARBA00023136"/>
    </source>
</evidence>
<dbReference type="PANTHER" id="PTHR14191:SF7">
    <property type="entry name" value="NA(+)_H(+) EXCHANGE REGULATORY COFACTOR NHE-RF1"/>
    <property type="match status" value="1"/>
</dbReference>
<evidence type="ECO:0000313" key="14">
    <source>
        <dbReference type="EMBL" id="AFP04534.1"/>
    </source>
</evidence>
<keyword evidence="8" id="KW-0677">Repeat</keyword>
<dbReference type="PANTHER" id="PTHR14191">
    <property type="entry name" value="PDZ DOMAIN CONTAINING PROTEIN"/>
    <property type="match status" value="1"/>
</dbReference>
<feature type="compositionally biased region" description="Basic and acidic residues" evidence="12">
    <location>
        <begin position="342"/>
        <end position="352"/>
    </location>
</feature>
<keyword evidence="6" id="KW-1003">Cell membrane</keyword>
<dbReference type="InterPro" id="IPR001478">
    <property type="entry name" value="PDZ"/>
</dbReference>
<name>V9KZX4_CALMI</name>
<dbReference type="PIRSF" id="PIRSF037866">
    <property type="entry name" value="EBP50"/>
    <property type="match status" value="1"/>
</dbReference>
<dbReference type="Gene3D" id="2.30.42.10">
    <property type="match status" value="2"/>
</dbReference>
<evidence type="ECO:0000256" key="3">
    <source>
        <dbReference type="ARBA" id="ARBA00004236"/>
    </source>
</evidence>
<evidence type="ECO:0000256" key="11">
    <source>
        <dbReference type="PIRNR" id="PIRNR037866"/>
    </source>
</evidence>
<dbReference type="OrthoDB" id="10007415at2759"/>
<evidence type="ECO:0000256" key="4">
    <source>
        <dbReference type="ARBA" id="ARBA00004466"/>
    </source>
</evidence>
<comment type="function">
    <text evidence="11">Scaffold protein that connects plasma membrane proteins with members of the ezrin/moesin/radixin family and thereby helps to link them to the actin cytoskeleton and to regulate their surface expression.</text>
</comment>
<dbReference type="PROSITE" id="PS50106">
    <property type="entry name" value="PDZ"/>
    <property type="match status" value="2"/>
</dbReference>
<dbReference type="GO" id="GO:0005902">
    <property type="term" value="C:microvillus"/>
    <property type="evidence" value="ECO:0007669"/>
    <property type="project" value="UniProtKB-SubCell"/>
</dbReference>
<dbReference type="CDD" id="cd06768">
    <property type="entry name" value="PDZ_NHERF-like"/>
    <property type="match status" value="2"/>
</dbReference>
<feature type="region of interest" description="Disordered" evidence="12">
    <location>
        <begin position="265"/>
        <end position="352"/>
    </location>
</feature>
<protein>
    <recommendedName>
        <fullName evidence="11">Na(+)/H(+) exchange regulatory cofactor NHE-RF</fullName>
    </recommendedName>
</protein>
<feature type="region of interest" description="Disordered" evidence="12">
    <location>
        <begin position="111"/>
        <end position="145"/>
    </location>
</feature>
<evidence type="ECO:0000256" key="6">
    <source>
        <dbReference type="ARBA" id="ARBA00022475"/>
    </source>
</evidence>
<dbReference type="GO" id="GO:0001726">
    <property type="term" value="C:ruffle"/>
    <property type="evidence" value="ECO:0007669"/>
    <property type="project" value="UniProtKB-SubCell"/>
</dbReference>
<feature type="compositionally biased region" description="Basic and acidic residues" evidence="12">
    <location>
        <begin position="134"/>
        <end position="145"/>
    </location>
</feature>
<feature type="compositionally biased region" description="Low complexity" evidence="12">
    <location>
        <begin position="269"/>
        <end position="284"/>
    </location>
</feature>
<dbReference type="GeneID" id="103175745"/>
<dbReference type="SUPFAM" id="SSF50156">
    <property type="entry name" value="PDZ domain-like"/>
    <property type="match status" value="2"/>
</dbReference>
<dbReference type="InterPro" id="IPR015098">
    <property type="entry name" value="EBP50_C"/>
</dbReference>
<dbReference type="SMART" id="SM00228">
    <property type="entry name" value="PDZ"/>
    <property type="match status" value="2"/>
</dbReference>
<dbReference type="InterPro" id="IPR051067">
    <property type="entry name" value="NHER"/>
</dbReference>
<sequence>MTKEQLRPRLCVMTRSANGYGFHLHGEKGKTGQFIRLVEPDSPAESAGLQPGDRLVQVNGDNVEAESHQQVVGKIKAVAHETRLLVVDRETDELLKSLGLSCKEEYVHGIPQPEREGEKVQTAVPEEDNVSRSSSEKESSDVQTELRPRLCRMKKGPNGYGFNLHSEKSKAGQYIRAVDSDSPAESSGLLPQDRIVEVNGVSMEGKQHSDVVTAIKAGGDETSLLVVDPETDKFFRKCKVLASEAHLTGPLPLLVLNGDMEQKANGNVSTQATSSAPSSTASSPPSTPTSPGRKMSAQLEQAKPENKAPLEEVGLNLSMSAAAAKEKVHSKRSTKRAPQMDWSKKNELFSNL</sequence>
<dbReference type="Pfam" id="PF17820">
    <property type="entry name" value="PDZ_6"/>
    <property type="match status" value="1"/>
</dbReference>
<evidence type="ECO:0000256" key="8">
    <source>
        <dbReference type="ARBA" id="ARBA00022737"/>
    </source>
</evidence>
<dbReference type="InterPro" id="IPR041489">
    <property type="entry name" value="PDZ_6"/>
</dbReference>
<evidence type="ECO:0000256" key="5">
    <source>
        <dbReference type="ARBA" id="ARBA00004486"/>
    </source>
</evidence>
<dbReference type="Pfam" id="PF09007">
    <property type="entry name" value="EBP50_C"/>
    <property type="match status" value="1"/>
</dbReference>
<feature type="domain" description="PDZ" evidence="13">
    <location>
        <begin position="150"/>
        <end position="230"/>
    </location>
</feature>
<comment type="subcellular location">
    <subcellularLocation>
        <location evidence="3">Cell membrane</location>
    </subcellularLocation>
    <subcellularLocation>
        <location evidence="5">Cell projection</location>
        <location evidence="5">Filopodium</location>
    </subcellularLocation>
    <subcellularLocation>
        <location evidence="1">Cell projection</location>
        <location evidence="1">Microvillus</location>
    </subcellularLocation>
    <subcellularLocation>
        <location evidence="4">Cell projection</location>
        <location evidence="4">Ruffle</location>
    </subcellularLocation>
    <subcellularLocation>
        <location evidence="2 11">Endomembrane system</location>
        <topology evidence="2 11">Peripheral membrane protein</topology>
    </subcellularLocation>
</comment>
<dbReference type="FunFam" id="2.30.42.10:FF:000068">
    <property type="entry name" value="Na(+)/H(+) exchange regulatory cofactor NHE-RF"/>
    <property type="match status" value="2"/>
</dbReference>
<accession>V9KZX4</accession>
<feature type="domain" description="PDZ" evidence="13">
    <location>
        <begin position="10"/>
        <end position="90"/>
    </location>
</feature>
<dbReference type="GO" id="GO:0072659">
    <property type="term" value="P:protein localization to plasma membrane"/>
    <property type="evidence" value="ECO:0007669"/>
    <property type="project" value="TreeGrafter"/>
</dbReference>
<proteinExistence type="evidence at transcript level"/>
<dbReference type="EMBL" id="JW872016">
    <property type="protein sequence ID" value="AFP04534.1"/>
    <property type="molecule type" value="mRNA"/>
</dbReference>
<dbReference type="GO" id="GO:0012505">
    <property type="term" value="C:endomembrane system"/>
    <property type="evidence" value="ECO:0007669"/>
    <property type="project" value="UniProtKB-SubCell"/>
</dbReference>
<dbReference type="AlphaFoldDB" id="V9KZX4"/>
<dbReference type="InterPro" id="IPR017300">
    <property type="entry name" value="NHERF-1/NHERF-2"/>
</dbReference>
<dbReference type="GO" id="GO:0016055">
    <property type="term" value="P:Wnt signaling pathway"/>
    <property type="evidence" value="ECO:0007669"/>
    <property type="project" value="UniProtKB-KW"/>
</dbReference>
<keyword evidence="7" id="KW-0879">Wnt signaling pathway</keyword>
<dbReference type="GO" id="GO:0005102">
    <property type="term" value="F:signaling receptor binding"/>
    <property type="evidence" value="ECO:0007669"/>
    <property type="project" value="TreeGrafter"/>
</dbReference>
<evidence type="ECO:0000256" key="12">
    <source>
        <dbReference type="SAM" id="MobiDB-lite"/>
    </source>
</evidence>
<dbReference type="GO" id="GO:0043495">
    <property type="term" value="F:protein-membrane adaptor activity"/>
    <property type="evidence" value="ECO:0007669"/>
    <property type="project" value="TreeGrafter"/>
</dbReference>
<keyword evidence="10" id="KW-0966">Cell projection</keyword>
<evidence type="ECO:0000256" key="10">
    <source>
        <dbReference type="ARBA" id="ARBA00023273"/>
    </source>
</evidence>
<keyword evidence="9 11" id="KW-0472">Membrane</keyword>
<organism evidence="14">
    <name type="scientific">Callorhinchus milii</name>
    <name type="common">Ghost shark</name>
    <dbReference type="NCBI Taxonomy" id="7868"/>
    <lineage>
        <taxon>Eukaryota</taxon>
        <taxon>Metazoa</taxon>
        <taxon>Chordata</taxon>
        <taxon>Craniata</taxon>
        <taxon>Vertebrata</taxon>
        <taxon>Chondrichthyes</taxon>
        <taxon>Holocephali</taxon>
        <taxon>Chimaeriformes</taxon>
        <taxon>Callorhinchidae</taxon>
        <taxon>Callorhinchus</taxon>
    </lineage>
</organism>
<dbReference type="RefSeq" id="XP_042198457.1">
    <property type="nucleotide sequence ID" value="XM_042342523.1"/>
</dbReference>